<feature type="transmembrane region" description="Helical" evidence="7">
    <location>
        <begin position="148"/>
        <end position="168"/>
    </location>
</feature>
<keyword evidence="2 7" id="KW-0813">Transport</keyword>
<feature type="transmembrane region" description="Helical" evidence="7">
    <location>
        <begin position="205"/>
        <end position="231"/>
    </location>
</feature>
<dbReference type="GO" id="GO:0005886">
    <property type="term" value="C:plasma membrane"/>
    <property type="evidence" value="ECO:0007669"/>
    <property type="project" value="UniProtKB-SubCell"/>
</dbReference>
<protein>
    <submittedName>
        <fullName evidence="9">ABC transporter permease</fullName>
    </submittedName>
</protein>
<organism evidence="9 10">
    <name type="scientific">Limnochorda pilosa</name>
    <dbReference type="NCBI Taxonomy" id="1555112"/>
    <lineage>
        <taxon>Bacteria</taxon>
        <taxon>Bacillati</taxon>
        <taxon>Bacillota</taxon>
        <taxon>Limnochordia</taxon>
        <taxon>Limnochordales</taxon>
        <taxon>Limnochordaceae</taxon>
        <taxon>Limnochorda</taxon>
    </lineage>
</organism>
<dbReference type="GO" id="GO:0055085">
    <property type="term" value="P:transmembrane transport"/>
    <property type="evidence" value="ECO:0007669"/>
    <property type="project" value="InterPro"/>
</dbReference>
<dbReference type="STRING" id="1555112.LIP_2464"/>
<feature type="domain" description="ABC transmembrane type-1" evidence="8">
    <location>
        <begin position="83"/>
        <end position="272"/>
    </location>
</feature>
<feature type="transmembrane region" description="Helical" evidence="7">
    <location>
        <begin position="251"/>
        <end position="272"/>
    </location>
</feature>
<dbReference type="SUPFAM" id="SSF161098">
    <property type="entry name" value="MetI-like"/>
    <property type="match status" value="1"/>
</dbReference>
<gene>
    <name evidence="9" type="ORF">LIP_2464</name>
</gene>
<keyword evidence="10" id="KW-1185">Reference proteome</keyword>
<evidence type="ECO:0000313" key="9">
    <source>
        <dbReference type="EMBL" id="BAS28305.1"/>
    </source>
</evidence>
<dbReference type="Pfam" id="PF00528">
    <property type="entry name" value="BPD_transp_1"/>
    <property type="match status" value="1"/>
</dbReference>
<keyword evidence="3" id="KW-1003">Cell membrane</keyword>
<dbReference type="PANTHER" id="PTHR43744:SF12">
    <property type="entry name" value="ABC TRANSPORTER PERMEASE PROTEIN MG189-RELATED"/>
    <property type="match status" value="1"/>
</dbReference>
<dbReference type="PANTHER" id="PTHR43744">
    <property type="entry name" value="ABC TRANSPORTER PERMEASE PROTEIN MG189-RELATED-RELATED"/>
    <property type="match status" value="1"/>
</dbReference>
<comment type="similarity">
    <text evidence="7">Belongs to the binding-protein-dependent transport system permease family.</text>
</comment>
<dbReference type="InterPro" id="IPR000515">
    <property type="entry name" value="MetI-like"/>
</dbReference>
<evidence type="ECO:0000256" key="3">
    <source>
        <dbReference type="ARBA" id="ARBA00022475"/>
    </source>
</evidence>
<dbReference type="InterPro" id="IPR035906">
    <property type="entry name" value="MetI-like_sf"/>
</dbReference>
<dbReference type="AlphaFoldDB" id="A0A0K2SMH2"/>
<keyword evidence="5 7" id="KW-1133">Transmembrane helix</keyword>
<evidence type="ECO:0000256" key="7">
    <source>
        <dbReference type="RuleBase" id="RU363032"/>
    </source>
</evidence>
<evidence type="ECO:0000313" key="10">
    <source>
        <dbReference type="Proteomes" id="UP000065807"/>
    </source>
</evidence>
<dbReference type="Proteomes" id="UP000065807">
    <property type="component" value="Chromosome"/>
</dbReference>
<sequence>MRGGRGGVGRRRPPGRQVAGRAGLYLVLGLVALSTLFPFLLMLSTSVRTGGALVNQLGDLIPETITFQNYRDVWVADRFDRYFLNSALVTVVVLAANLLFDSMVAYALSRKPFRGSGLVLALILARMMIPVHVLMIPIYVLIQRIGLYDTLAALMLPSLVEGFGIFLMKQYFDGLPRSLDEAARVDGAGDFQILFRVLMPLARPALAVVLINTALTTWNQFLMPLILTSSAETRTLTLGLALYQGRFGVDYVHQMAAAAISALPIVALFLVFQRQIIAGLTRGAVKQ</sequence>
<reference evidence="10" key="2">
    <citation type="journal article" date="2016" name="Int. J. Syst. Evol. Microbiol.">
        <title>Complete genome sequence and cell structure of Limnochorda pilosa, a Gram-negative spore-former within the phylum Firmicutes.</title>
        <authorList>
            <person name="Watanabe M."/>
            <person name="Kojima H."/>
            <person name="Fukui M."/>
        </authorList>
    </citation>
    <scope>NUCLEOTIDE SEQUENCE [LARGE SCALE GENOMIC DNA]</scope>
    <source>
        <strain evidence="10">HC45</strain>
    </source>
</reference>
<feature type="transmembrane region" description="Helical" evidence="7">
    <location>
        <begin position="118"/>
        <end position="142"/>
    </location>
</feature>
<reference evidence="10" key="1">
    <citation type="submission" date="2015-07" db="EMBL/GenBank/DDBJ databases">
        <title>Complete genome sequence and phylogenetic analysis of Limnochorda pilosa.</title>
        <authorList>
            <person name="Watanabe M."/>
            <person name="Kojima H."/>
            <person name="Fukui M."/>
        </authorList>
    </citation>
    <scope>NUCLEOTIDE SEQUENCE [LARGE SCALE GENOMIC DNA]</scope>
    <source>
        <strain evidence="10">HC45</strain>
    </source>
</reference>
<keyword evidence="4 7" id="KW-0812">Transmembrane</keyword>
<dbReference type="PROSITE" id="PS50928">
    <property type="entry name" value="ABC_TM1"/>
    <property type="match status" value="1"/>
</dbReference>
<evidence type="ECO:0000256" key="5">
    <source>
        <dbReference type="ARBA" id="ARBA00022989"/>
    </source>
</evidence>
<accession>A0A0K2SMH2</accession>
<dbReference type="Gene3D" id="1.10.3720.10">
    <property type="entry name" value="MetI-like"/>
    <property type="match status" value="1"/>
</dbReference>
<evidence type="ECO:0000256" key="4">
    <source>
        <dbReference type="ARBA" id="ARBA00022692"/>
    </source>
</evidence>
<keyword evidence="6 7" id="KW-0472">Membrane</keyword>
<feature type="transmembrane region" description="Helical" evidence="7">
    <location>
        <begin position="82"/>
        <end position="106"/>
    </location>
</feature>
<dbReference type="KEGG" id="lpil:LIP_2464"/>
<name>A0A0K2SMH2_LIMPI</name>
<evidence type="ECO:0000256" key="2">
    <source>
        <dbReference type="ARBA" id="ARBA00022448"/>
    </source>
</evidence>
<proteinExistence type="inferred from homology"/>
<evidence type="ECO:0000256" key="1">
    <source>
        <dbReference type="ARBA" id="ARBA00004651"/>
    </source>
</evidence>
<dbReference type="EMBL" id="AP014924">
    <property type="protein sequence ID" value="BAS28305.1"/>
    <property type="molecule type" value="Genomic_DNA"/>
</dbReference>
<feature type="transmembrane region" description="Helical" evidence="7">
    <location>
        <begin position="21"/>
        <end position="43"/>
    </location>
</feature>
<dbReference type="CDD" id="cd06261">
    <property type="entry name" value="TM_PBP2"/>
    <property type="match status" value="1"/>
</dbReference>
<evidence type="ECO:0000259" key="8">
    <source>
        <dbReference type="PROSITE" id="PS50928"/>
    </source>
</evidence>
<evidence type="ECO:0000256" key="6">
    <source>
        <dbReference type="ARBA" id="ARBA00023136"/>
    </source>
</evidence>
<comment type="subcellular location">
    <subcellularLocation>
        <location evidence="1 7">Cell membrane</location>
        <topology evidence="1 7">Multi-pass membrane protein</topology>
    </subcellularLocation>
</comment>